<proteinExistence type="predicted"/>
<evidence type="ECO:0000313" key="2">
    <source>
        <dbReference type="EMBL" id="OAI19317.1"/>
    </source>
</evidence>
<dbReference type="InterPro" id="IPR018739">
    <property type="entry name" value="DUF2281"/>
</dbReference>
<protein>
    <recommendedName>
        <fullName evidence="1">DUF2281 domain-containing protein</fullName>
    </recommendedName>
</protein>
<dbReference type="EMBL" id="LUUK01000159">
    <property type="protein sequence ID" value="OAI19317.1"/>
    <property type="molecule type" value="Genomic_DNA"/>
</dbReference>
<evidence type="ECO:0000313" key="3">
    <source>
        <dbReference type="Proteomes" id="UP000077628"/>
    </source>
</evidence>
<dbReference type="STRING" id="702114.A1355_04590"/>
<dbReference type="OrthoDB" id="467338at2"/>
<feature type="domain" description="DUF2281" evidence="1">
    <location>
        <begin position="6"/>
        <end position="78"/>
    </location>
</feature>
<accession>A0A177NMQ0</accession>
<comment type="caution">
    <text evidence="2">The sequence shown here is derived from an EMBL/GenBank/DDBJ whole genome shotgun (WGS) entry which is preliminary data.</text>
</comment>
<keyword evidence="3" id="KW-1185">Reference proteome</keyword>
<organism evidence="2 3">
    <name type="scientific">Methylomonas koyamae</name>
    <dbReference type="NCBI Taxonomy" id="702114"/>
    <lineage>
        <taxon>Bacteria</taxon>
        <taxon>Pseudomonadati</taxon>
        <taxon>Pseudomonadota</taxon>
        <taxon>Gammaproteobacteria</taxon>
        <taxon>Methylococcales</taxon>
        <taxon>Methylococcaceae</taxon>
        <taxon>Methylomonas</taxon>
    </lineage>
</organism>
<dbReference type="RefSeq" id="WP_064028109.1">
    <property type="nucleotide sequence ID" value="NZ_LUUK01000159.1"/>
</dbReference>
<dbReference type="Proteomes" id="UP000077628">
    <property type="component" value="Unassembled WGS sequence"/>
</dbReference>
<dbReference type="Pfam" id="PF10047">
    <property type="entry name" value="DUF2281"/>
    <property type="match status" value="1"/>
</dbReference>
<sequence length="80" mass="9339">MLQELLIEEIKRIPDEKLAEVYDLIHYFRLGLAQETQAVENNISERTPGSLTRLGSLQGKNYNIPDDFNDPLDDLREYME</sequence>
<reference evidence="3" key="1">
    <citation type="submission" date="2016-03" db="EMBL/GenBank/DDBJ databases">
        <authorList>
            <person name="Heylen K."/>
            <person name="De Vos P."/>
            <person name="Vekeman B."/>
        </authorList>
    </citation>
    <scope>NUCLEOTIDE SEQUENCE [LARGE SCALE GENOMIC DNA]</scope>
    <source>
        <strain evidence="3">R-45383</strain>
    </source>
</reference>
<dbReference type="AlphaFoldDB" id="A0A177NMQ0"/>
<evidence type="ECO:0000259" key="1">
    <source>
        <dbReference type="Pfam" id="PF10047"/>
    </source>
</evidence>
<gene>
    <name evidence="2" type="ORF">A1355_04590</name>
</gene>
<name>A0A177NMQ0_9GAMM</name>